<evidence type="ECO:0000313" key="2">
    <source>
        <dbReference type="Proteomes" id="UP001180081"/>
    </source>
</evidence>
<organism evidence="1 2">
    <name type="scientific">Chitinimonas viridis</name>
    <dbReference type="NCBI Taxonomy" id="664880"/>
    <lineage>
        <taxon>Bacteria</taxon>
        <taxon>Pseudomonadati</taxon>
        <taxon>Pseudomonadota</taxon>
        <taxon>Betaproteobacteria</taxon>
        <taxon>Neisseriales</taxon>
        <taxon>Chitinibacteraceae</taxon>
        <taxon>Chitinimonas</taxon>
    </lineage>
</organism>
<reference evidence="1" key="2">
    <citation type="submission" date="2023-06" db="EMBL/GenBank/DDBJ databases">
        <authorList>
            <person name="Lucena T."/>
            <person name="Sun Q."/>
        </authorList>
    </citation>
    <scope>NUCLEOTIDE SEQUENCE</scope>
    <source>
        <strain evidence="1">CECT 7703</strain>
    </source>
</reference>
<dbReference type="Proteomes" id="UP001180081">
    <property type="component" value="Unassembled WGS sequence"/>
</dbReference>
<proteinExistence type="predicted"/>
<dbReference type="InterPro" id="IPR021927">
    <property type="entry name" value="DUF3540"/>
</dbReference>
<reference evidence="1" key="1">
    <citation type="journal article" date="2014" name="Int. J. Syst. Evol. Microbiol.">
        <title>Complete genome of a new Firmicutes species belonging to the dominant human colonic microbiota ('Ruminococcus bicirculans') reveals two chromosomes and a selective capacity to utilize plant glucans.</title>
        <authorList>
            <consortium name="NISC Comparative Sequencing Program"/>
            <person name="Wegmann U."/>
            <person name="Louis P."/>
            <person name="Goesmann A."/>
            <person name="Henrissat B."/>
            <person name="Duncan S.H."/>
            <person name="Flint H.J."/>
        </authorList>
    </citation>
    <scope>NUCLEOTIDE SEQUENCE</scope>
    <source>
        <strain evidence="1">CECT 7703</strain>
    </source>
</reference>
<dbReference type="EMBL" id="JAUFPU010000019">
    <property type="protein sequence ID" value="MDN3579010.1"/>
    <property type="molecule type" value="Genomic_DNA"/>
</dbReference>
<accession>A0ABT8BB38</accession>
<name>A0ABT8BB38_9NEIS</name>
<protein>
    <submittedName>
        <fullName evidence="1">DUF3540 domain-containing protein</fullName>
    </submittedName>
</protein>
<keyword evidence="2" id="KW-1185">Reference proteome</keyword>
<evidence type="ECO:0000313" key="1">
    <source>
        <dbReference type="EMBL" id="MDN3579010.1"/>
    </source>
</evidence>
<gene>
    <name evidence="1" type="ORF">QWZ03_19765</name>
</gene>
<dbReference type="Pfam" id="PF12059">
    <property type="entry name" value="DUF3540"/>
    <property type="match status" value="1"/>
</dbReference>
<dbReference type="RefSeq" id="WP_290334337.1">
    <property type="nucleotide sequence ID" value="NZ_JAUFPU010000019.1"/>
</dbReference>
<comment type="caution">
    <text evidence="1">The sequence shown here is derived from an EMBL/GenBank/DDBJ whole genome shotgun (WGS) entry which is preliminary data.</text>
</comment>
<sequence>MMTTKRPLPEPVMQQQVNYSEAVVALSLGGGRLLLDDGCAARTALSCLLVPQSGDRVLYLAASGGERWVLHVLSRLDASEASIEVAGIPRLTIASPELTLCGERRLALITADEADLTAAGRLTVSARDLTFNVLGSLLQSARHVVGRCETWLMTASGLGRLHARQTLVTADEDIRADAERISLG</sequence>